<proteinExistence type="inferred from homology"/>
<dbReference type="InterPro" id="IPR037272">
    <property type="entry name" value="SNS_sf"/>
</dbReference>
<evidence type="ECO:0000256" key="4">
    <source>
        <dbReference type="ARBA" id="ARBA00022989"/>
    </source>
</evidence>
<evidence type="ECO:0000256" key="3">
    <source>
        <dbReference type="ARBA" id="ARBA00022692"/>
    </source>
</evidence>
<keyword evidence="6" id="KW-0915">Sodium</keyword>
<feature type="transmembrane region" description="Helical" evidence="8">
    <location>
        <begin position="69"/>
        <end position="87"/>
    </location>
</feature>
<keyword evidence="3 7" id="KW-0812">Transmembrane</keyword>
<feature type="binding site" evidence="6">
    <location>
        <position position="53"/>
    </location>
    <ligand>
        <name>Na(+)</name>
        <dbReference type="ChEBI" id="CHEBI:29101"/>
        <label>1</label>
    </ligand>
</feature>
<dbReference type="PANTHER" id="PTHR11616">
    <property type="entry name" value="SODIUM/CHLORIDE DEPENDENT TRANSPORTER"/>
    <property type="match status" value="1"/>
</dbReference>
<keyword evidence="2 7" id="KW-0813">Transport</keyword>
<dbReference type="STRING" id="80966.ENSAPOP00000016521"/>
<organism evidence="9 10">
    <name type="scientific">Acanthochromis polyacanthus</name>
    <name type="common">spiny chromis</name>
    <dbReference type="NCBI Taxonomy" id="80966"/>
    <lineage>
        <taxon>Eukaryota</taxon>
        <taxon>Metazoa</taxon>
        <taxon>Chordata</taxon>
        <taxon>Craniata</taxon>
        <taxon>Vertebrata</taxon>
        <taxon>Euteleostomi</taxon>
        <taxon>Actinopterygii</taxon>
        <taxon>Neopterygii</taxon>
        <taxon>Teleostei</taxon>
        <taxon>Neoteleostei</taxon>
        <taxon>Acanthomorphata</taxon>
        <taxon>Ovalentaria</taxon>
        <taxon>Pomacentridae</taxon>
        <taxon>Acanthochromis</taxon>
    </lineage>
</organism>
<keyword evidence="7" id="KW-0769">Symport</keyword>
<dbReference type="GO" id="GO:0015293">
    <property type="term" value="F:symporter activity"/>
    <property type="evidence" value="ECO:0007669"/>
    <property type="project" value="UniProtKB-KW"/>
</dbReference>
<dbReference type="Proteomes" id="UP000257200">
    <property type="component" value="Unplaced"/>
</dbReference>
<keyword evidence="5 8" id="KW-0472">Membrane</keyword>
<dbReference type="PROSITE" id="PS00610">
    <property type="entry name" value="NA_NEUROTRAN_SYMP_1"/>
    <property type="match status" value="1"/>
</dbReference>
<dbReference type="PROSITE" id="PS50267">
    <property type="entry name" value="NA_NEUROTRAN_SYMP_3"/>
    <property type="match status" value="1"/>
</dbReference>
<comment type="similarity">
    <text evidence="7">Belongs to the sodium:neurotransmitter symporter (SNF) (TC 2.A.22) family.</text>
</comment>
<reference evidence="9" key="1">
    <citation type="submission" date="2025-08" db="UniProtKB">
        <authorList>
            <consortium name="Ensembl"/>
        </authorList>
    </citation>
    <scope>IDENTIFICATION</scope>
</reference>
<evidence type="ECO:0000256" key="7">
    <source>
        <dbReference type="RuleBase" id="RU003732"/>
    </source>
</evidence>
<evidence type="ECO:0000256" key="8">
    <source>
        <dbReference type="SAM" id="Phobius"/>
    </source>
</evidence>
<evidence type="ECO:0000256" key="2">
    <source>
        <dbReference type="ARBA" id="ARBA00022448"/>
    </source>
</evidence>
<evidence type="ECO:0000313" key="9">
    <source>
        <dbReference type="Ensembl" id="ENSAPOP00000016521.1"/>
    </source>
</evidence>
<evidence type="ECO:0000256" key="5">
    <source>
        <dbReference type="ARBA" id="ARBA00023136"/>
    </source>
</evidence>
<name>A0A3Q1FF68_9TELE</name>
<feature type="binding site" evidence="6">
    <location>
        <position position="49"/>
    </location>
    <ligand>
        <name>Na(+)</name>
        <dbReference type="ChEBI" id="CHEBI:29101"/>
        <label>2</label>
    </ligand>
</feature>
<feature type="transmembrane region" description="Helical" evidence="8">
    <location>
        <begin position="185"/>
        <end position="205"/>
    </location>
</feature>
<evidence type="ECO:0000313" key="10">
    <source>
        <dbReference type="Proteomes" id="UP000257200"/>
    </source>
</evidence>
<evidence type="ECO:0000256" key="6">
    <source>
        <dbReference type="PIRSR" id="PIRSR600175-1"/>
    </source>
</evidence>
<protein>
    <recommendedName>
        <fullName evidence="7">Transporter</fullName>
    </recommendedName>
</protein>
<dbReference type="GO" id="GO:0035725">
    <property type="term" value="P:sodium ion transmembrane transport"/>
    <property type="evidence" value="ECO:0007669"/>
    <property type="project" value="TreeGrafter"/>
</dbReference>
<comment type="subcellular location">
    <subcellularLocation>
        <location evidence="1">Membrane</location>
        <topology evidence="1">Multi-pass membrane protein</topology>
    </subcellularLocation>
</comment>
<gene>
    <name evidence="9" type="primary">SLC6A19</name>
</gene>
<dbReference type="Ensembl" id="ENSAPOT00000033690.1">
    <property type="protein sequence ID" value="ENSAPOP00000016521.1"/>
    <property type="gene ID" value="ENSAPOG00000019656.1"/>
</dbReference>
<feature type="transmembrane region" description="Helical" evidence="8">
    <location>
        <begin position="40"/>
        <end position="57"/>
    </location>
</feature>
<dbReference type="GO" id="GO:0031526">
    <property type="term" value="C:brush border membrane"/>
    <property type="evidence" value="ECO:0007669"/>
    <property type="project" value="TreeGrafter"/>
</dbReference>
<dbReference type="Pfam" id="PF00209">
    <property type="entry name" value="SNF"/>
    <property type="match status" value="2"/>
</dbReference>
<dbReference type="GO" id="GO:0015175">
    <property type="term" value="F:neutral L-amino acid transmembrane transporter activity"/>
    <property type="evidence" value="ECO:0007669"/>
    <property type="project" value="TreeGrafter"/>
</dbReference>
<feature type="binding site" evidence="6">
    <location>
        <position position="46"/>
    </location>
    <ligand>
        <name>Na(+)</name>
        <dbReference type="ChEBI" id="CHEBI:29101"/>
        <label>1</label>
    </ligand>
</feature>
<feature type="transmembrane region" description="Helical" evidence="8">
    <location>
        <begin position="158"/>
        <end position="179"/>
    </location>
</feature>
<dbReference type="InterPro" id="IPR000175">
    <property type="entry name" value="Na/ntran_symport"/>
</dbReference>
<dbReference type="InParanoid" id="A0A3Q1FF68"/>
<dbReference type="AlphaFoldDB" id="A0A3Q1FF68"/>
<evidence type="ECO:0000256" key="1">
    <source>
        <dbReference type="ARBA" id="ARBA00004141"/>
    </source>
</evidence>
<dbReference type="SUPFAM" id="SSF161070">
    <property type="entry name" value="SNF-like"/>
    <property type="match status" value="1"/>
</dbReference>
<reference evidence="9" key="2">
    <citation type="submission" date="2025-09" db="UniProtKB">
        <authorList>
            <consortium name="Ensembl"/>
        </authorList>
    </citation>
    <scope>IDENTIFICATION</scope>
</reference>
<keyword evidence="10" id="KW-1185">Reference proteome</keyword>
<sequence>MKLKLPNPGLDDRIPTHAQLEVMEKEEAGDRPKWDNKAQYLLTCVGFCVGLGNVWRFPYLCQSHGGGAFMIPFLILLVLEGIPLLHLEFAIGQRLRKGSVDVWRSINPYLIGVGQSSRDTNNVGYVEECTRSSTVDYFWYRETLNTSTAIDESGGLQWWIVLALVVAWSLLYVCYIRGIETSGKAVYITSTLPYLVLTIFLIRGLTLKGSVEGIKFLFTPDVSKHVTHKPSTHYLHSPGLLFC</sequence>
<keyword evidence="6" id="KW-0479">Metal-binding</keyword>
<accession>A0A3Q1FF68</accession>
<keyword evidence="4 8" id="KW-1133">Transmembrane helix</keyword>
<dbReference type="PRINTS" id="PR00176">
    <property type="entry name" value="NANEUSMPORT"/>
</dbReference>
<dbReference type="PANTHER" id="PTHR11616:SF125">
    <property type="entry name" value="SODIUM-DEPENDENT NEUTRAL AMINO ACID TRANSPORTER B(0)AT1"/>
    <property type="match status" value="1"/>
</dbReference>
<dbReference type="GO" id="GO:0046872">
    <property type="term" value="F:metal ion binding"/>
    <property type="evidence" value="ECO:0007669"/>
    <property type="project" value="UniProtKB-KW"/>
</dbReference>
<dbReference type="GeneTree" id="ENSGT00940000154896"/>